<accession>A0A5S6Q4B2</accession>
<keyword evidence="2" id="KW-0645">Protease</keyword>
<dbReference type="PANTHER" id="PTHR12378">
    <property type="entry name" value="DESUMOYLATING ISOPEPTIDASE"/>
    <property type="match status" value="1"/>
</dbReference>
<dbReference type="AlphaFoldDB" id="A0A5S6Q4B2"/>
<dbReference type="Gene3D" id="3.90.1720.30">
    <property type="entry name" value="PPPDE domains"/>
    <property type="match status" value="1"/>
</dbReference>
<dbReference type="GO" id="GO:0008233">
    <property type="term" value="F:peptidase activity"/>
    <property type="evidence" value="ECO:0007669"/>
    <property type="project" value="UniProtKB-KW"/>
</dbReference>
<dbReference type="Proteomes" id="UP000046395">
    <property type="component" value="Unassembled WGS sequence"/>
</dbReference>
<reference evidence="6" key="2">
    <citation type="submission" date="2014-03" db="EMBL/GenBank/DDBJ databases">
        <title>The whipworm genome and dual-species transcriptomics of an intimate host-pathogen interaction.</title>
        <authorList>
            <person name="Foth B.J."/>
            <person name="Tsai I.J."/>
            <person name="Reid A.J."/>
            <person name="Bancroft A.J."/>
            <person name="Nichol S."/>
            <person name="Tracey A."/>
            <person name="Holroyd N."/>
            <person name="Cotton J.A."/>
            <person name="Stanley E.J."/>
            <person name="Zarowiecki M."/>
            <person name="Liu J.Z."/>
            <person name="Huckvale T."/>
            <person name="Cooper P.J."/>
            <person name="Grencis R.K."/>
            <person name="Berriman M."/>
        </authorList>
    </citation>
    <scope>NUCLEOTIDE SEQUENCE [LARGE SCALE GENOMIC DNA]</scope>
    <source>
        <strain evidence="6">Edinburgh</strain>
    </source>
</reference>
<sequence length="221" mass="24298">MTSETHVVRLFVYDLSRGAASILSRPLLGSHLDGVWHTSVAVYGMEYLYGAHGISYTTELHSGIGIPDEVIALGVTEVPQELFHQYLDELGKSTFRGELYRLLRHNCNTFSNEVSQFLTGNEIPMKLLRFTEDIENSPIGQLLVPIIEAFSSQGTAIAQSSSNVSTIGQRYELATNGALRASASTQVTVSSSVQEIREEPREKKELIDKIDSPSEAGEHGK</sequence>
<dbReference type="WBParaSite" id="TMUE_3000013499.1">
    <property type="protein sequence ID" value="TMUE_3000013499.1"/>
    <property type="gene ID" value="WBGene00301955"/>
</dbReference>
<name>A0A5S6Q4B2_TRIMR</name>
<dbReference type="PROSITE" id="PS51858">
    <property type="entry name" value="PPPDE"/>
    <property type="match status" value="1"/>
</dbReference>
<comment type="similarity">
    <text evidence="1">Belongs to the DeSI family.</text>
</comment>
<keyword evidence="3" id="KW-0378">Hydrolase</keyword>
<dbReference type="WBParaSite" id="TMUE_3000013499.2">
    <property type="protein sequence ID" value="TMUE_3000013499.2"/>
    <property type="gene ID" value="WBGene00301955"/>
</dbReference>
<organism evidence="6 7">
    <name type="scientific">Trichuris muris</name>
    <name type="common">Mouse whipworm</name>
    <dbReference type="NCBI Taxonomy" id="70415"/>
    <lineage>
        <taxon>Eukaryota</taxon>
        <taxon>Metazoa</taxon>
        <taxon>Ecdysozoa</taxon>
        <taxon>Nematoda</taxon>
        <taxon>Enoplea</taxon>
        <taxon>Dorylaimia</taxon>
        <taxon>Trichinellida</taxon>
        <taxon>Trichuridae</taxon>
        <taxon>Trichuris</taxon>
    </lineage>
</organism>
<dbReference type="InterPro" id="IPR042266">
    <property type="entry name" value="PPPDE_sf"/>
</dbReference>
<proteinExistence type="inferred from homology"/>
<reference evidence="7 8" key="3">
    <citation type="submission" date="2019-12" db="UniProtKB">
        <authorList>
            <consortium name="WormBaseParasite"/>
        </authorList>
    </citation>
    <scope>IDENTIFICATION</scope>
</reference>
<dbReference type="GO" id="GO:0070646">
    <property type="term" value="P:protein modification by small protein removal"/>
    <property type="evidence" value="ECO:0007669"/>
    <property type="project" value="TreeGrafter"/>
</dbReference>
<dbReference type="WBParaSite" id="TMUE_0000002038.1">
    <property type="protein sequence ID" value="TMUE_0000002038.1"/>
    <property type="gene ID" value="WBGene00297900"/>
</dbReference>
<evidence type="ECO:0000313" key="8">
    <source>
        <dbReference type="WBParaSite" id="TMUE_3000013499.1"/>
    </source>
</evidence>
<evidence type="ECO:0000313" key="6">
    <source>
        <dbReference type="Proteomes" id="UP000046395"/>
    </source>
</evidence>
<evidence type="ECO:0000259" key="5">
    <source>
        <dbReference type="PROSITE" id="PS51858"/>
    </source>
</evidence>
<evidence type="ECO:0000256" key="1">
    <source>
        <dbReference type="ARBA" id="ARBA00008140"/>
    </source>
</evidence>
<keyword evidence="6" id="KW-1185">Reference proteome</keyword>
<feature type="region of interest" description="Disordered" evidence="4">
    <location>
        <begin position="189"/>
        <end position="221"/>
    </location>
</feature>
<evidence type="ECO:0000256" key="2">
    <source>
        <dbReference type="ARBA" id="ARBA00022670"/>
    </source>
</evidence>
<dbReference type="SMART" id="SM01179">
    <property type="entry name" value="DUF862"/>
    <property type="match status" value="1"/>
</dbReference>
<reference evidence="6" key="1">
    <citation type="submission" date="2013-11" db="EMBL/GenBank/DDBJ databases">
        <authorList>
            <person name="Aslett M."/>
        </authorList>
    </citation>
    <scope>NUCLEOTIDE SEQUENCE [LARGE SCALE GENOMIC DNA]</scope>
    <source>
        <strain evidence="6">Edinburgh</strain>
    </source>
</reference>
<dbReference type="WBParaSite" id="TMUE_3000013499.3">
    <property type="protein sequence ID" value="TMUE_3000013499.3"/>
    <property type="gene ID" value="WBGene00301955"/>
</dbReference>
<feature type="compositionally biased region" description="Basic and acidic residues" evidence="4">
    <location>
        <begin position="195"/>
        <end position="221"/>
    </location>
</feature>
<evidence type="ECO:0000256" key="4">
    <source>
        <dbReference type="SAM" id="MobiDB-lite"/>
    </source>
</evidence>
<dbReference type="GO" id="GO:0006508">
    <property type="term" value="P:proteolysis"/>
    <property type="evidence" value="ECO:0007669"/>
    <property type="project" value="UniProtKB-KW"/>
</dbReference>
<evidence type="ECO:0000313" key="7">
    <source>
        <dbReference type="WBParaSite" id="TMUE_0000002038.1"/>
    </source>
</evidence>
<feature type="domain" description="PPPDE" evidence="5">
    <location>
        <begin position="6"/>
        <end position="148"/>
    </location>
</feature>
<protein>
    <submittedName>
        <fullName evidence="7 8">DUF862 domain-containing protein</fullName>
    </submittedName>
</protein>
<dbReference type="InterPro" id="IPR008580">
    <property type="entry name" value="PPPDE_dom"/>
</dbReference>
<evidence type="ECO:0000256" key="3">
    <source>
        <dbReference type="ARBA" id="ARBA00022801"/>
    </source>
</evidence>
<dbReference type="STRING" id="70415.A0A5S6Q4B2"/>
<dbReference type="PANTHER" id="PTHR12378:SF7">
    <property type="entry name" value="DESUMOYLATING ISOPEPTIDASE 1"/>
    <property type="match status" value="1"/>
</dbReference>
<dbReference type="Pfam" id="PF05903">
    <property type="entry name" value="Peptidase_C97"/>
    <property type="match status" value="1"/>
</dbReference>